<organism evidence="2">
    <name type="scientific">Streptomyces sp. NBC_00008</name>
    <dbReference type="NCBI Taxonomy" id="2903610"/>
    <lineage>
        <taxon>Bacteria</taxon>
        <taxon>Bacillati</taxon>
        <taxon>Actinomycetota</taxon>
        <taxon>Actinomycetes</taxon>
        <taxon>Kitasatosporales</taxon>
        <taxon>Streptomycetaceae</taxon>
        <taxon>Streptomyces</taxon>
    </lineage>
</organism>
<feature type="region of interest" description="Disordered" evidence="1">
    <location>
        <begin position="1"/>
        <end position="68"/>
    </location>
</feature>
<evidence type="ECO:0000256" key="1">
    <source>
        <dbReference type="SAM" id="MobiDB-lite"/>
    </source>
</evidence>
<proteinExistence type="predicted"/>
<gene>
    <name evidence="2" type="ORF">OG398_04395</name>
</gene>
<name>A0AAU2VJ29_9ACTN</name>
<dbReference type="AlphaFoldDB" id="A0AAU2VJ29"/>
<sequence length="68" mass="7037">MPDRTRAEVHEEPQEERGAMGSRDTGSDKPSGGPADRPAGTSDAKADTSVQPRKSPHPDAPDLQSGGG</sequence>
<dbReference type="EMBL" id="CP108313">
    <property type="protein sequence ID" value="WTW67575.1"/>
    <property type="molecule type" value="Genomic_DNA"/>
</dbReference>
<accession>A0AAU2VJ29</accession>
<feature type="compositionally biased region" description="Basic and acidic residues" evidence="1">
    <location>
        <begin position="1"/>
        <end position="18"/>
    </location>
</feature>
<evidence type="ECO:0000313" key="2">
    <source>
        <dbReference type="EMBL" id="WTW67575.1"/>
    </source>
</evidence>
<reference evidence="2" key="1">
    <citation type="submission" date="2022-10" db="EMBL/GenBank/DDBJ databases">
        <title>The complete genomes of actinobacterial strains from the NBC collection.</title>
        <authorList>
            <person name="Joergensen T.S."/>
            <person name="Alvarez Arevalo M."/>
            <person name="Sterndorff E.B."/>
            <person name="Faurdal D."/>
            <person name="Vuksanovic O."/>
            <person name="Mourched A.-S."/>
            <person name="Charusanti P."/>
            <person name="Shaw S."/>
            <person name="Blin K."/>
            <person name="Weber T."/>
        </authorList>
    </citation>
    <scope>NUCLEOTIDE SEQUENCE</scope>
    <source>
        <strain evidence="2">NBC_00008</strain>
    </source>
</reference>
<protein>
    <submittedName>
        <fullName evidence="2">Uncharacterized protein</fullName>
    </submittedName>
</protein>